<dbReference type="PROSITE" id="PS01079">
    <property type="entry name" value="MOCF_BIOSYNTHESIS_2"/>
    <property type="match status" value="1"/>
</dbReference>
<dbReference type="PANTHER" id="PTHR10192:SF5">
    <property type="entry name" value="GEPHYRIN"/>
    <property type="match status" value="1"/>
</dbReference>
<evidence type="ECO:0000256" key="4">
    <source>
        <dbReference type="ARBA" id="ARBA00010763"/>
    </source>
</evidence>
<dbReference type="InterPro" id="IPR036688">
    <property type="entry name" value="MoeA_C_domain_IV_sf"/>
</dbReference>
<keyword evidence="5 11" id="KW-0500">Molybdenum</keyword>
<dbReference type="GO" id="GO:0005829">
    <property type="term" value="C:cytosol"/>
    <property type="evidence" value="ECO:0007669"/>
    <property type="project" value="TreeGrafter"/>
</dbReference>
<dbReference type="RefSeq" id="WP_062418661.1">
    <property type="nucleotide sequence ID" value="NZ_DF967974.1"/>
</dbReference>
<comment type="caution">
    <text evidence="13">The sequence shown here is derived from an EMBL/GenBank/DDBJ whole genome shotgun (WGS) entry which is preliminary data.</text>
</comment>
<dbReference type="CDD" id="cd00887">
    <property type="entry name" value="MoeA"/>
    <property type="match status" value="1"/>
</dbReference>
<name>A0A0P6YEV3_9CHLR</name>
<reference evidence="13 14" key="1">
    <citation type="submission" date="2015-07" db="EMBL/GenBank/DDBJ databases">
        <title>Genome sequence of Levilinea saccharolytica DSM 16555.</title>
        <authorList>
            <person name="Hemp J."/>
            <person name="Ward L.M."/>
            <person name="Pace L.A."/>
            <person name="Fischer W.W."/>
        </authorList>
    </citation>
    <scope>NUCLEOTIDE SEQUENCE [LARGE SCALE GENOMIC DNA]</scope>
    <source>
        <strain evidence="13 14">KIBI-1</strain>
    </source>
</reference>
<dbReference type="SUPFAM" id="SSF63882">
    <property type="entry name" value="MoeA N-terminal region -like"/>
    <property type="match status" value="1"/>
</dbReference>
<keyword evidence="6 11" id="KW-0808">Transferase</keyword>
<dbReference type="GO" id="GO:0046872">
    <property type="term" value="F:metal ion binding"/>
    <property type="evidence" value="ECO:0007669"/>
    <property type="project" value="UniProtKB-UniRule"/>
</dbReference>
<dbReference type="Pfam" id="PF00994">
    <property type="entry name" value="MoCF_biosynth"/>
    <property type="match status" value="1"/>
</dbReference>
<evidence type="ECO:0000313" key="14">
    <source>
        <dbReference type="Proteomes" id="UP000050501"/>
    </source>
</evidence>
<accession>A0A0P6YEV3</accession>
<dbReference type="STRING" id="229921.ADN01_08350"/>
<evidence type="ECO:0000256" key="10">
    <source>
        <dbReference type="ARBA" id="ARBA00047317"/>
    </source>
</evidence>
<gene>
    <name evidence="13" type="ORF">ADN01_08350</name>
</gene>
<dbReference type="Gene3D" id="2.40.340.10">
    <property type="entry name" value="MoeA, C-terminal, domain IV"/>
    <property type="match status" value="1"/>
</dbReference>
<dbReference type="Pfam" id="PF03453">
    <property type="entry name" value="MoeA_N"/>
    <property type="match status" value="1"/>
</dbReference>
<dbReference type="Pfam" id="PF03454">
    <property type="entry name" value="MoeA_C"/>
    <property type="match status" value="1"/>
</dbReference>
<evidence type="ECO:0000256" key="7">
    <source>
        <dbReference type="ARBA" id="ARBA00022723"/>
    </source>
</evidence>
<comment type="cofactor">
    <cofactor evidence="1 11">
        <name>Mg(2+)</name>
        <dbReference type="ChEBI" id="CHEBI:18420"/>
    </cofactor>
</comment>
<evidence type="ECO:0000256" key="6">
    <source>
        <dbReference type="ARBA" id="ARBA00022679"/>
    </source>
</evidence>
<dbReference type="InterPro" id="IPR036425">
    <property type="entry name" value="MoaB/Mog-like_dom_sf"/>
</dbReference>
<evidence type="ECO:0000256" key="2">
    <source>
        <dbReference type="ARBA" id="ARBA00002901"/>
    </source>
</evidence>
<dbReference type="InterPro" id="IPR005110">
    <property type="entry name" value="MoeA_linker/N"/>
</dbReference>
<evidence type="ECO:0000256" key="1">
    <source>
        <dbReference type="ARBA" id="ARBA00001946"/>
    </source>
</evidence>
<dbReference type="Gene3D" id="3.40.980.10">
    <property type="entry name" value="MoaB/Mog-like domain"/>
    <property type="match status" value="1"/>
</dbReference>
<dbReference type="InterPro" id="IPR038987">
    <property type="entry name" value="MoeA-like"/>
</dbReference>
<dbReference type="PATRIC" id="fig|229921.5.peg.1073"/>
<dbReference type="Proteomes" id="UP000050501">
    <property type="component" value="Unassembled WGS sequence"/>
</dbReference>
<evidence type="ECO:0000256" key="3">
    <source>
        <dbReference type="ARBA" id="ARBA00005046"/>
    </source>
</evidence>
<evidence type="ECO:0000313" key="13">
    <source>
        <dbReference type="EMBL" id="KPL83503.1"/>
    </source>
</evidence>
<dbReference type="Gene3D" id="3.90.105.10">
    <property type="entry name" value="Molybdopterin biosynthesis moea protein, domain 2"/>
    <property type="match status" value="1"/>
</dbReference>
<organism evidence="13 14">
    <name type="scientific">Levilinea saccharolytica</name>
    <dbReference type="NCBI Taxonomy" id="229921"/>
    <lineage>
        <taxon>Bacteria</taxon>
        <taxon>Bacillati</taxon>
        <taxon>Chloroflexota</taxon>
        <taxon>Anaerolineae</taxon>
        <taxon>Anaerolineales</taxon>
        <taxon>Anaerolineaceae</taxon>
        <taxon>Levilinea</taxon>
    </lineage>
</organism>
<keyword evidence="9 11" id="KW-0501">Molybdenum cofactor biosynthesis</keyword>
<dbReference type="PANTHER" id="PTHR10192">
    <property type="entry name" value="MOLYBDOPTERIN BIOSYNTHESIS PROTEIN"/>
    <property type="match status" value="1"/>
</dbReference>
<comment type="function">
    <text evidence="2 11">Catalyzes the insertion of molybdate into adenylated molybdopterin with the concomitant release of AMP.</text>
</comment>
<keyword evidence="8 11" id="KW-0460">Magnesium</keyword>
<dbReference type="UniPathway" id="UPA00344"/>
<dbReference type="NCBIfam" id="TIGR00177">
    <property type="entry name" value="molyb_syn"/>
    <property type="match status" value="1"/>
</dbReference>
<dbReference type="SUPFAM" id="SSF53218">
    <property type="entry name" value="Molybdenum cofactor biosynthesis proteins"/>
    <property type="match status" value="1"/>
</dbReference>
<dbReference type="AlphaFoldDB" id="A0A0P6YEV3"/>
<dbReference type="SUPFAM" id="SSF63867">
    <property type="entry name" value="MoeA C-terminal domain-like"/>
    <property type="match status" value="1"/>
</dbReference>
<keyword evidence="7 11" id="KW-0479">Metal-binding</keyword>
<evidence type="ECO:0000256" key="9">
    <source>
        <dbReference type="ARBA" id="ARBA00023150"/>
    </source>
</evidence>
<dbReference type="InterPro" id="IPR036135">
    <property type="entry name" value="MoeA_linker/N_sf"/>
</dbReference>
<evidence type="ECO:0000256" key="11">
    <source>
        <dbReference type="RuleBase" id="RU365090"/>
    </source>
</evidence>
<dbReference type="NCBIfam" id="NF045515">
    <property type="entry name" value="Glp_gephyrin"/>
    <property type="match status" value="1"/>
</dbReference>
<dbReference type="FunFam" id="2.170.190.11:FF:000001">
    <property type="entry name" value="Molybdopterin molybdenumtransferase"/>
    <property type="match status" value="1"/>
</dbReference>
<dbReference type="GO" id="GO:0006777">
    <property type="term" value="P:Mo-molybdopterin cofactor biosynthetic process"/>
    <property type="evidence" value="ECO:0007669"/>
    <property type="project" value="UniProtKB-UniRule"/>
</dbReference>
<dbReference type="OrthoDB" id="9804758at2"/>
<comment type="catalytic activity">
    <reaction evidence="10">
        <text>adenylyl-molybdopterin + molybdate = Mo-molybdopterin + AMP + H(+)</text>
        <dbReference type="Rhea" id="RHEA:35047"/>
        <dbReference type="ChEBI" id="CHEBI:15378"/>
        <dbReference type="ChEBI" id="CHEBI:36264"/>
        <dbReference type="ChEBI" id="CHEBI:62727"/>
        <dbReference type="ChEBI" id="CHEBI:71302"/>
        <dbReference type="ChEBI" id="CHEBI:456215"/>
        <dbReference type="EC" id="2.10.1.1"/>
    </reaction>
</comment>
<evidence type="ECO:0000259" key="12">
    <source>
        <dbReference type="SMART" id="SM00852"/>
    </source>
</evidence>
<evidence type="ECO:0000256" key="5">
    <source>
        <dbReference type="ARBA" id="ARBA00022505"/>
    </source>
</evidence>
<dbReference type="GO" id="GO:0061599">
    <property type="term" value="F:molybdopterin molybdotransferase activity"/>
    <property type="evidence" value="ECO:0007669"/>
    <property type="project" value="UniProtKB-UniRule"/>
</dbReference>
<proteinExistence type="inferred from homology"/>
<comment type="pathway">
    <text evidence="3 11">Cofactor biosynthesis; molybdopterin biosynthesis.</text>
</comment>
<dbReference type="EMBL" id="LGCM01000031">
    <property type="protein sequence ID" value="KPL83503.1"/>
    <property type="molecule type" value="Genomic_DNA"/>
</dbReference>
<evidence type="ECO:0000256" key="8">
    <source>
        <dbReference type="ARBA" id="ARBA00022842"/>
    </source>
</evidence>
<dbReference type="FunFam" id="3.40.980.10:FF:000004">
    <property type="entry name" value="Molybdopterin molybdenumtransferase"/>
    <property type="match status" value="1"/>
</dbReference>
<dbReference type="Gene3D" id="2.170.190.11">
    <property type="entry name" value="Molybdopterin biosynthesis moea protein, domain 3"/>
    <property type="match status" value="1"/>
</dbReference>
<protein>
    <recommendedName>
        <fullName evidence="11">Molybdopterin molybdenumtransferase</fullName>
        <ecNumber evidence="11">2.10.1.1</ecNumber>
    </recommendedName>
</protein>
<feature type="domain" description="MoaB/Mog" evidence="12">
    <location>
        <begin position="186"/>
        <end position="324"/>
    </location>
</feature>
<dbReference type="SMART" id="SM00852">
    <property type="entry name" value="MoCF_biosynth"/>
    <property type="match status" value="1"/>
</dbReference>
<keyword evidence="14" id="KW-1185">Reference proteome</keyword>
<dbReference type="InterPro" id="IPR001453">
    <property type="entry name" value="MoaB/Mog_dom"/>
</dbReference>
<dbReference type="EC" id="2.10.1.1" evidence="11"/>
<dbReference type="InterPro" id="IPR005111">
    <property type="entry name" value="MoeA_C_domain_IV"/>
</dbReference>
<comment type="similarity">
    <text evidence="4 11">Belongs to the MoeA family.</text>
</comment>
<dbReference type="InterPro" id="IPR008284">
    <property type="entry name" value="MoCF_biosynth_CS"/>
</dbReference>
<sequence length="412" mass="44002">MPELTSVKDALGQLLSAFNRLPAENVSLARALGRVLAEGVSAPLDLPPFTNSGMDGYAVRAADTHPAPQTLTVIGDIPAGLTPELKLYPGQAARIMTGAMLPEGADAVIPIEYTDQPVFDPNQAFPHSITARQSVQPGDFIRPLGQDIRTGQAVLPAGRRLRAQDLGLLASFGFTTLKVVRRPRVALLSTGDELVEPGLPLPPGKIHNSNSVMLGALVRQFGGKVCFQSTVPDQPQAIREMFARALEQSPDLLITSAGVSVGAFDYVRDCIETDGQLTLWRVNMRPGKPLAFGSYQQIPVIGLPGNPVSAFATFQVFVVPVLHTLLGLPAESRPQVTVTLSETIESDGRETYARALVTWQDGAWHARLAEHQGSGNLLSLVRANALLIVPSGVKSLPAQAQATAWWLNADLS</sequence>